<dbReference type="PANTHER" id="PTHR21666:SF289">
    <property type="entry name" value="L-ALA--D-GLU ENDOPEPTIDASE"/>
    <property type="match status" value="1"/>
</dbReference>
<evidence type="ECO:0000256" key="2">
    <source>
        <dbReference type="SAM" id="Coils"/>
    </source>
</evidence>
<accession>A0AA49JVP5</accession>
<feature type="domain" description="M23ase beta-sheet core" evidence="3">
    <location>
        <begin position="302"/>
        <end position="396"/>
    </location>
</feature>
<dbReference type="CDD" id="cd12797">
    <property type="entry name" value="M23_peptidase"/>
    <property type="match status" value="1"/>
</dbReference>
<keyword evidence="1" id="KW-0732">Signal</keyword>
<dbReference type="InterPro" id="IPR050570">
    <property type="entry name" value="Cell_wall_metabolism_enzyme"/>
</dbReference>
<evidence type="ECO:0000313" key="6">
    <source>
        <dbReference type="Proteomes" id="UP001229955"/>
    </source>
</evidence>
<dbReference type="Proteomes" id="UP001229955">
    <property type="component" value="Chromosome"/>
</dbReference>
<dbReference type="Gene3D" id="2.70.70.10">
    <property type="entry name" value="Glucose Permease (Domain IIA)"/>
    <property type="match status" value="1"/>
</dbReference>
<dbReference type="AlphaFoldDB" id="A0AA49JVP5"/>
<proteinExistence type="predicted"/>
<protein>
    <submittedName>
        <fullName evidence="4">Peptidoglycan DD-metalloendopeptidase family protein</fullName>
    </submittedName>
</protein>
<evidence type="ECO:0000313" key="4">
    <source>
        <dbReference type="EMBL" id="WKW12707.1"/>
    </source>
</evidence>
<dbReference type="PANTHER" id="PTHR21666">
    <property type="entry name" value="PEPTIDASE-RELATED"/>
    <property type="match status" value="1"/>
</dbReference>
<evidence type="ECO:0000256" key="1">
    <source>
        <dbReference type="ARBA" id="ARBA00022729"/>
    </source>
</evidence>
<dbReference type="Gene3D" id="6.10.250.3150">
    <property type="match status" value="1"/>
</dbReference>
<feature type="coiled-coil region" evidence="2">
    <location>
        <begin position="169"/>
        <end position="256"/>
    </location>
</feature>
<dbReference type="Pfam" id="PF01551">
    <property type="entry name" value="Peptidase_M23"/>
    <property type="match status" value="1"/>
</dbReference>
<dbReference type="RefSeq" id="WP_367885584.1">
    <property type="nucleotide sequence ID" value="NZ_CP130612.1"/>
</dbReference>
<dbReference type="SUPFAM" id="SSF51261">
    <property type="entry name" value="Duplicated hybrid motif"/>
    <property type="match status" value="1"/>
</dbReference>
<dbReference type="InterPro" id="IPR011055">
    <property type="entry name" value="Dup_hybrid_motif"/>
</dbReference>
<accession>A0AA49Q8C4</accession>
<organism evidence="4">
    <name type="scientific">Pseudogemmatithrix spongiicola</name>
    <dbReference type="NCBI Taxonomy" id="3062599"/>
    <lineage>
        <taxon>Bacteria</taxon>
        <taxon>Pseudomonadati</taxon>
        <taxon>Gemmatimonadota</taxon>
        <taxon>Gemmatimonadia</taxon>
        <taxon>Gemmatimonadales</taxon>
        <taxon>Gemmatimonadaceae</taxon>
        <taxon>Pseudogemmatithrix</taxon>
    </lineage>
</organism>
<sequence length="405" mass="45705">MRRLALALVLCALPAGLDGQQRPALPPSAQQSTERIREQQLELERLRQERRTLEQRMRDYQRNAQNVAAERQNLERQAQATARVVRSLDSQLGTLYNEVENVNASLVRTQDELFIKRAVLTRRVQEIYKRGPLYTLEALLSAESFGSLVARYKYLHLAAQRDRSLVQRVEQLNRQISEQRAMLVRLQGDVEMNRREKAEEEQRLRRLELQRGRTLAQIEAQQRTAQQRLQQISRDEQRLTNVITALEESRRRAEAAAARSGAAPSASALTTADLGRLDWPVEGSIVYRYGRVVNPNNTSITWNGIGISAPAGTPVKAIAEGEVVFAEQAGTYGLTMIVQHGGGAYSMYASLQEVHVRRGGRVTKGQTLGTVGQADPDLPPRLHFEIRPNGGRAVDPLDWLRRQPR</sequence>
<dbReference type="GO" id="GO:0004222">
    <property type="term" value="F:metalloendopeptidase activity"/>
    <property type="evidence" value="ECO:0007669"/>
    <property type="project" value="TreeGrafter"/>
</dbReference>
<gene>
    <name evidence="4" type="ORF">Strain138_002014</name>
    <name evidence="5" type="ORF">Strain318_002013</name>
</gene>
<dbReference type="InterPro" id="IPR016047">
    <property type="entry name" value="M23ase_b-sheet_dom"/>
</dbReference>
<keyword evidence="6" id="KW-1185">Reference proteome</keyword>
<reference evidence="4" key="1">
    <citation type="submission" date="2023-07" db="EMBL/GenBank/DDBJ databases">
        <authorList>
            <person name="Haufschild T."/>
            <person name="Kallscheuer N."/>
            <person name="Hammer J."/>
            <person name="Kohn T."/>
            <person name="Kabuu M."/>
            <person name="Jogler M."/>
            <person name="Wohfarth N."/>
            <person name="Heuer A."/>
            <person name="Rohde M."/>
            <person name="van Teeseling M.C.F."/>
            <person name="Jogler C."/>
        </authorList>
    </citation>
    <scope>NUCLEOTIDE SEQUENCE</scope>
    <source>
        <strain evidence="4">Strain 138</strain>
        <strain evidence="5">Strain 318</strain>
    </source>
</reference>
<keyword evidence="2" id="KW-0175">Coiled coil</keyword>
<dbReference type="EMBL" id="CP130612">
    <property type="protein sequence ID" value="WKW12707.1"/>
    <property type="molecule type" value="Genomic_DNA"/>
</dbReference>
<feature type="coiled-coil region" evidence="2">
    <location>
        <begin position="29"/>
        <end position="91"/>
    </location>
</feature>
<evidence type="ECO:0000259" key="3">
    <source>
        <dbReference type="Pfam" id="PF01551"/>
    </source>
</evidence>
<name>A0AA49JVP5_9BACT</name>
<dbReference type="EMBL" id="CP130613">
    <property type="protein sequence ID" value="WKW15614.1"/>
    <property type="molecule type" value="Genomic_DNA"/>
</dbReference>
<evidence type="ECO:0000313" key="5">
    <source>
        <dbReference type="EMBL" id="WKW15614.1"/>
    </source>
</evidence>
<dbReference type="KEGG" id="pspc:Strain318_002013"/>